<dbReference type="EMBL" id="JADIML010000252">
    <property type="protein sequence ID" value="MBO8464040.1"/>
    <property type="molecule type" value="Genomic_DNA"/>
</dbReference>
<protein>
    <submittedName>
        <fullName evidence="2">Uncharacterized protein</fullName>
    </submittedName>
</protein>
<reference evidence="2" key="1">
    <citation type="submission" date="2020-10" db="EMBL/GenBank/DDBJ databases">
        <authorList>
            <person name="Gilroy R."/>
        </authorList>
    </citation>
    <scope>NUCLEOTIDE SEQUENCE</scope>
    <source>
        <strain evidence="2">E3-2379</strain>
    </source>
</reference>
<name>A0A9D9I149_9FIRM</name>
<proteinExistence type="predicted"/>
<keyword evidence="1" id="KW-1133">Transmembrane helix</keyword>
<organism evidence="2 3">
    <name type="scientific">Candidatus Scybalomonas excrementavium</name>
    <dbReference type="NCBI Taxonomy" id="2840943"/>
    <lineage>
        <taxon>Bacteria</taxon>
        <taxon>Bacillati</taxon>
        <taxon>Bacillota</taxon>
        <taxon>Clostridia</taxon>
        <taxon>Lachnospirales</taxon>
        <taxon>Lachnospiraceae</taxon>
        <taxon>Lachnospiraceae incertae sedis</taxon>
        <taxon>Candidatus Scybalomonas</taxon>
    </lineage>
</organism>
<keyword evidence="1" id="KW-0812">Transmembrane</keyword>
<comment type="caution">
    <text evidence="2">The sequence shown here is derived from an EMBL/GenBank/DDBJ whole genome shotgun (WGS) entry which is preliminary data.</text>
</comment>
<evidence type="ECO:0000313" key="2">
    <source>
        <dbReference type="EMBL" id="MBO8464040.1"/>
    </source>
</evidence>
<feature type="non-terminal residue" evidence="2">
    <location>
        <position position="1"/>
    </location>
</feature>
<reference evidence="2" key="2">
    <citation type="journal article" date="2021" name="PeerJ">
        <title>Extensive microbial diversity within the chicken gut microbiome revealed by metagenomics and culture.</title>
        <authorList>
            <person name="Gilroy R."/>
            <person name="Ravi A."/>
            <person name="Getino M."/>
            <person name="Pursley I."/>
            <person name="Horton D.L."/>
            <person name="Alikhan N.F."/>
            <person name="Baker D."/>
            <person name="Gharbi K."/>
            <person name="Hall N."/>
            <person name="Watson M."/>
            <person name="Adriaenssens E.M."/>
            <person name="Foster-Nyarko E."/>
            <person name="Jarju S."/>
            <person name="Secka A."/>
            <person name="Antonio M."/>
            <person name="Oren A."/>
            <person name="Chaudhuri R.R."/>
            <person name="La Ragione R."/>
            <person name="Hildebrand F."/>
            <person name="Pallen M.J."/>
        </authorList>
    </citation>
    <scope>NUCLEOTIDE SEQUENCE</scope>
    <source>
        <strain evidence="2">E3-2379</strain>
    </source>
</reference>
<dbReference type="Proteomes" id="UP000823618">
    <property type="component" value="Unassembled WGS sequence"/>
</dbReference>
<accession>A0A9D9I149</accession>
<sequence length="64" mass="7219">ETKLSFDPYISLIKPVFIACISGGVSYFILPIITNCLELFLRCGIYGLSVILGMFLFCSKDFMR</sequence>
<feature type="transmembrane region" description="Helical" evidence="1">
    <location>
        <begin position="39"/>
        <end position="58"/>
    </location>
</feature>
<dbReference type="AlphaFoldDB" id="A0A9D9I149"/>
<keyword evidence="1" id="KW-0472">Membrane</keyword>
<evidence type="ECO:0000256" key="1">
    <source>
        <dbReference type="SAM" id="Phobius"/>
    </source>
</evidence>
<evidence type="ECO:0000313" key="3">
    <source>
        <dbReference type="Proteomes" id="UP000823618"/>
    </source>
</evidence>
<gene>
    <name evidence="2" type="ORF">IAC13_08925</name>
</gene>
<feature type="transmembrane region" description="Helical" evidence="1">
    <location>
        <begin position="12"/>
        <end position="33"/>
    </location>
</feature>